<dbReference type="EMBL" id="JAMKOV010000001">
    <property type="protein sequence ID" value="KAI8044844.1"/>
    <property type="molecule type" value="Genomic_DNA"/>
</dbReference>
<feature type="compositionally biased region" description="Gly residues" evidence="1">
    <location>
        <begin position="34"/>
        <end position="63"/>
    </location>
</feature>
<organism evidence="2 3">
    <name type="scientific">Drosophila gunungcola</name>
    <name type="common">fruit fly</name>
    <dbReference type="NCBI Taxonomy" id="103775"/>
    <lineage>
        <taxon>Eukaryota</taxon>
        <taxon>Metazoa</taxon>
        <taxon>Ecdysozoa</taxon>
        <taxon>Arthropoda</taxon>
        <taxon>Hexapoda</taxon>
        <taxon>Insecta</taxon>
        <taxon>Pterygota</taxon>
        <taxon>Neoptera</taxon>
        <taxon>Endopterygota</taxon>
        <taxon>Diptera</taxon>
        <taxon>Brachycera</taxon>
        <taxon>Muscomorpha</taxon>
        <taxon>Ephydroidea</taxon>
        <taxon>Drosophilidae</taxon>
        <taxon>Drosophila</taxon>
        <taxon>Sophophora</taxon>
    </lineage>
</organism>
<comment type="caution">
    <text evidence="2">The sequence shown here is derived from an EMBL/GenBank/DDBJ whole genome shotgun (WGS) entry which is preliminary data.</text>
</comment>
<accession>A0A9P9YXB5</accession>
<reference evidence="2" key="1">
    <citation type="journal article" date="2023" name="Genome Biol. Evol.">
        <title>Long-read-based Genome Assembly of Drosophila gunungcola Reveals Fewer Chemosensory Genes in Flower-breeding Species.</title>
        <authorList>
            <person name="Negi A."/>
            <person name="Liao B.Y."/>
            <person name="Yeh S.D."/>
        </authorList>
    </citation>
    <scope>NUCLEOTIDE SEQUENCE</scope>
    <source>
        <strain evidence="2">Sukarami</strain>
    </source>
</reference>
<feature type="region of interest" description="Disordered" evidence="1">
    <location>
        <begin position="1"/>
        <end position="99"/>
    </location>
</feature>
<proteinExistence type="predicted"/>
<evidence type="ECO:0000313" key="2">
    <source>
        <dbReference type="EMBL" id="KAI8044844.1"/>
    </source>
</evidence>
<keyword evidence="3" id="KW-1185">Reference proteome</keyword>
<gene>
    <name evidence="2" type="ORF">M5D96_001019</name>
</gene>
<dbReference type="Proteomes" id="UP001059596">
    <property type="component" value="Chromosome 3R"/>
</dbReference>
<feature type="compositionally biased region" description="Polar residues" evidence="1">
    <location>
        <begin position="1"/>
        <end position="15"/>
    </location>
</feature>
<name>A0A9P9YXB5_9MUSC</name>
<dbReference type="AlphaFoldDB" id="A0A9P9YXB5"/>
<protein>
    <submittedName>
        <fullName evidence="2">Uncharacterized protein</fullName>
    </submittedName>
</protein>
<evidence type="ECO:0000313" key="3">
    <source>
        <dbReference type="Proteomes" id="UP001059596"/>
    </source>
</evidence>
<evidence type="ECO:0000256" key="1">
    <source>
        <dbReference type="SAM" id="MobiDB-lite"/>
    </source>
</evidence>
<sequence length="99" mass="9701">MFRPDSSTESNNDQGSPGPERRHNTPRHVLGMGMAMGLGGGGGGGGGGGSGCGSGGGGGGGGPGEKRNAGQRSRKHGSAAQQPSNQTLERRKCPGSSNR</sequence>